<reference evidence="1" key="1">
    <citation type="submission" date="2014-11" db="EMBL/GenBank/DDBJ databases">
        <authorList>
            <person name="Amaro Gonzalez C."/>
        </authorList>
    </citation>
    <scope>NUCLEOTIDE SEQUENCE</scope>
</reference>
<protein>
    <submittedName>
        <fullName evidence="1">Uncharacterized protein</fullName>
    </submittedName>
</protein>
<accession>A0A0E9UHD0</accession>
<dbReference type="EMBL" id="GBXM01043313">
    <property type="protein sequence ID" value="JAH65264.1"/>
    <property type="molecule type" value="Transcribed_RNA"/>
</dbReference>
<name>A0A0E9UHD0_ANGAN</name>
<reference evidence="1" key="2">
    <citation type="journal article" date="2015" name="Fish Shellfish Immunol.">
        <title>Early steps in the European eel (Anguilla anguilla)-Vibrio vulnificus interaction in the gills: Role of the RtxA13 toxin.</title>
        <authorList>
            <person name="Callol A."/>
            <person name="Pajuelo D."/>
            <person name="Ebbesson L."/>
            <person name="Teles M."/>
            <person name="MacKenzie S."/>
            <person name="Amaro C."/>
        </authorList>
    </citation>
    <scope>NUCLEOTIDE SEQUENCE</scope>
</reference>
<organism evidence="1">
    <name type="scientific">Anguilla anguilla</name>
    <name type="common">European freshwater eel</name>
    <name type="synonym">Muraena anguilla</name>
    <dbReference type="NCBI Taxonomy" id="7936"/>
    <lineage>
        <taxon>Eukaryota</taxon>
        <taxon>Metazoa</taxon>
        <taxon>Chordata</taxon>
        <taxon>Craniata</taxon>
        <taxon>Vertebrata</taxon>
        <taxon>Euteleostomi</taxon>
        <taxon>Actinopterygii</taxon>
        <taxon>Neopterygii</taxon>
        <taxon>Teleostei</taxon>
        <taxon>Anguilliformes</taxon>
        <taxon>Anguillidae</taxon>
        <taxon>Anguilla</taxon>
    </lineage>
</organism>
<dbReference type="AlphaFoldDB" id="A0A0E9UHD0"/>
<sequence>MLWQAQFRVIHSACKVLSYYCIELVNKTVTSALKCGIFAHSWV</sequence>
<evidence type="ECO:0000313" key="1">
    <source>
        <dbReference type="EMBL" id="JAH65264.1"/>
    </source>
</evidence>
<proteinExistence type="predicted"/>